<dbReference type="Pfam" id="PF25390">
    <property type="entry name" value="WD40_RLD"/>
    <property type="match status" value="1"/>
</dbReference>
<protein>
    <recommendedName>
        <fullName evidence="6">DUF11 domain-containing protein</fullName>
    </recommendedName>
</protein>
<feature type="domain" description="DUF11" evidence="3">
    <location>
        <begin position="432"/>
        <end position="550"/>
    </location>
</feature>
<gene>
    <name evidence="5" type="ORF">AB5J50_32280</name>
</gene>
<evidence type="ECO:0008006" key="6">
    <source>
        <dbReference type="Google" id="ProtNLM"/>
    </source>
</evidence>
<dbReference type="PRINTS" id="PR00633">
    <property type="entry name" value="RCCNDNSATION"/>
</dbReference>
<evidence type="ECO:0000256" key="1">
    <source>
        <dbReference type="ARBA" id="ARBA00022737"/>
    </source>
</evidence>
<evidence type="ECO:0000313" key="5">
    <source>
        <dbReference type="EMBL" id="XDQ65134.1"/>
    </source>
</evidence>
<dbReference type="PROSITE" id="PS00626">
    <property type="entry name" value="RCC1_2"/>
    <property type="match status" value="2"/>
</dbReference>
<dbReference type="Gene3D" id="2.130.10.30">
    <property type="entry name" value="Regulator of chromosome condensation 1/beta-lactamase-inhibitor protein II"/>
    <property type="match status" value="2"/>
</dbReference>
<dbReference type="Pfam" id="PF01345">
    <property type="entry name" value="DUF11"/>
    <property type="match status" value="1"/>
</dbReference>
<evidence type="ECO:0000259" key="4">
    <source>
        <dbReference type="Pfam" id="PF25390"/>
    </source>
</evidence>
<dbReference type="SUPFAM" id="SSF50985">
    <property type="entry name" value="RCC1/BLIP-II"/>
    <property type="match status" value="1"/>
</dbReference>
<dbReference type="RefSeq" id="WP_369261724.1">
    <property type="nucleotide sequence ID" value="NZ_CP163440.1"/>
</dbReference>
<dbReference type="InterPro" id="IPR000408">
    <property type="entry name" value="Reg_chr_condens"/>
</dbReference>
<dbReference type="InterPro" id="IPR009091">
    <property type="entry name" value="RCC1/BLIP-II"/>
</dbReference>
<dbReference type="NCBIfam" id="TIGR01451">
    <property type="entry name" value="B_ant_repeat"/>
    <property type="match status" value="1"/>
</dbReference>
<evidence type="ECO:0000256" key="2">
    <source>
        <dbReference type="SAM" id="MobiDB-lite"/>
    </source>
</evidence>
<name>A0AB39SIJ7_9ACTN</name>
<reference evidence="5" key="1">
    <citation type="submission" date="2024-07" db="EMBL/GenBank/DDBJ databases">
        <authorList>
            <person name="Yu S.T."/>
        </authorList>
    </citation>
    <scope>NUCLEOTIDE SEQUENCE</scope>
    <source>
        <strain evidence="5">R35</strain>
    </source>
</reference>
<sequence length="555" mass="54835">MAAVLWAGLSSGAWQDHAHAGGRAPEPGTAVAWGNDDSGRLGRGVGSGVSTTPVTVCGGASCAGPLDGVVAVEAGAGHGVALRDDGTVWTWGSNQYGQLGDGTTDPRTTPARVGSLTDVTAIAAGDNHSLALRRDGTVWAWGRNNAGQLGDDSTTDRHSPVQVACLFSPEAGCSDPVLAGVTAIAAGAEHSLALFAGGYVGAWGSNTFGQLGNGTTDSSPFPVLAAGVPSSVKAIAAGSDHSVAVRLDGGAVYGWGRNAKGQLGDGTTTDTDWPVQVCAVGTSAGCTTFLSGVNSVEAGGSHTLAVLTDGSVRSWGYNGSGQLGDGTTTDRPTPVRVCGSGTAAGCTTYLGGVNQVSAGAFFSLTRQTDGTARAWGLNGSGQLGDGTTTTRTAPVRVCASGQTTPCGRLLEGAGAVAAGSDFSLAIALPRADVRVAISADEPVASGEDLTYTITVRNDGPTAADNVTVTSTLPAQSGFVSATPSRGSCTGPPTGTSGTVTCVLGRVGANVQATASIRVTVTAPAGSMITKTAAVSSSTPDPKQVNNTATLRTPVS</sequence>
<evidence type="ECO:0000259" key="3">
    <source>
        <dbReference type="Pfam" id="PF01345"/>
    </source>
</evidence>
<proteinExistence type="predicted"/>
<dbReference type="PANTHER" id="PTHR22872">
    <property type="entry name" value="BTK-BINDING PROTEIN-RELATED"/>
    <property type="match status" value="1"/>
</dbReference>
<dbReference type="InterPro" id="IPR051625">
    <property type="entry name" value="Signaling_Regulatory_Domain"/>
</dbReference>
<dbReference type="PROSITE" id="PS50012">
    <property type="entry name" value="RCC1_3"/>
    <property type="match status" value="7"/>
</dbReference>
<feature type="domain" description="RCC1-like" evidence="4">
    <location>
        <begin position="31"/>
        <end position="425"/>
    </location>
</feature>
<feature type="region of interest" description="Disordered" evidence="2">
    <location>
        <begin position="533"/>
        <end position="555"/>
    </location>
</feature>
<organism evidence="5">
    <name type="scientific">Streptomyces sp. R35</name>
    <dbReference type="NCBI Taxonomy" id="3238630"/>
    <lineage>
        <taxon>Bacteria</taxon>
        <taxon>Bacillati</taxon>
        <taxon>Actinomycetota</taxon>
        <taxon>Actinomycetes</taxon>
        <taxon>Kitasatosporales</taxon>
        <taxon>Streptomycetaceae</taxon>
        <taxon>Streptomyces</taxon>
    </lineage>
</organism>
<dbReference type="EMBL" id="CP163440">
    <property type="protein sequence ID" value="XDQ65134.1"/>
    <property type="molecule type" value="Genomic_DNA"/>
</dbReference>
<dbReference type="InterPro" id="IPR001434">
    <property type="entry name" value="OmcB-like_DUF11"/>
</dbReference>
<dbReference type="Gene3D" id="2.60.40.1170">
    <property type="entry name" value="Mu homology domain, subdomain B"/>
    <property type="match status" value="1"/>
</dbReference>
<dbReference type="AlphaFoldDB" id="A0AB39SIJ7"/>
<dbReference type="InterPro" id="IPR058923">
    <property type="entry name" value="RCC1-like_dom"/>
</dbReference>
<accession>A0AB39SIJ7</accession>
<dbReference type="InterPro" id="IPR047589">
    <property type="entry name" value="DUF11_rpt"/>
</dbReference>
<keyword evidence="1" id="KW-0677">Repeat</keyword>